<sequence>MYTDAVAAGGLAVVTGGASGVGFAAAERFAQAGLGVVLADLPGEGLDQAAERLRSLAAANAPVLAVPTDVSKPEDLAGLADAAFDAGDVAVLMNNAGIARPSGSWENPDAWRAMIEVNLFGVLNGVQAFLPRMIAAARPAAVVNTGSKQGITTPPGNPGYNVSKAGVKVLTEMLAHNLRQAGAPISAHLFVPGFTYTAMIASFMPEKPAAAWTSEQTVDHLLTRMAAGDFYILCPDNDVTPARDQRRVAWALGDILENRPALSRWHPDYADAFAAFEKS</sequence>
<dbReference type="RefSeq" id="WP_058284814.1">
    <property type="nucleotide sequence ID" value="NZ_CYSR01000009.1"/>
</dbReference>
<dbReference type="Gene3D" id="3.40.50.720">
    <property type="entry name" value="NAD(P)-binding Rossmann-like Domain"/>
    <property type="match status" value="1"/>
</dbReference>
<evidence type="ECO:0000256" key="3">
    <source>
        <dbReference type="RuleBase" id="RU000363"/>
    </source>
</evidence>
<dbReference type="PANTHER" id="PTHR43008:SF7">
    <property type="entry name" value="SHORT CHAIN DEHYDROGENASE_REDUCTASE (AFU_ORTHOLOGUE AFUA_2G00830)"/>
    <property type="match status" value="1"/>
</dbReference>
<dbReference type="PRINTS" id="PR00081">
    <property type="entry name" value="GDHRDH"/>
</dbReference>
<dbReference type="SUPFAM" id="SSF51735">
    <property type="entry name" value="NAD(P)-binding Rossmann-fold domains"/>
    <property type="match status" value="1"/>
</dbReference>
<gene>
    <name evidence="4" type="primary">ptlF</name>
    <name evidence="4" type="ORF">PHA8399_00715</name>
</gene>
<dbReference type="InterPro" id="IPR020904">
    <property type="entry name" value="Sc_DH/Rdtase_CS"/>
</dbReference>
<evidence type="ECO:0000313" key="4">
    <source>
        <dbReference type="EMBL" id="CUH98601.1"/>
    </source>
</evidence>
<dbReference type="InterPro" id="IPR036291">
    <property type="entry name" value="NAD(P)-bd_dom_sf"/>
</dbReference>
<evidence type="ECO:0000256" key="1">
    <source>
        <dbReference type="ARBA" id="ARBA00006484"/>
    </source>
</evidence>
<proteinExistence type="inferred from homology"/>
<dbReference type="EMBL" id="CYSR01000009">
    <property type="protein sequence ID" value="CUH98601.1"/>
    <property type="molecule type" value="Genomic_DNA"/>
</dbReference>
<dbReference type="InterPro" id="IPR002347">
    <property type="entry name" value="SDR_fam"/>
</dbReference>
<evidence type="ECO:0000313" key="5">
    <source>
        <dbReference type="Proteomes" id="UP000051326"/>
    </source>
</evidence>
<dbReference type="PROSITE" id="PS00061">
    <property type="entry name" value="ADH_SHORT"/>
    <property type="match status" value="1"/>
</dbReference>
<organism evidence="4 5">
    <name type="scientific">Leisingera aquaemixtae</name>
    <dbReference type="NCBI Taxonomy" id="1396826"/>
    <lineage>
        <taxon>Bacteria</taxon>
        <taxon>Pseudomonadati</taxon>
        <taxon>Pseudomonadota</taxon>
        <taxon>Alphaproteobacteria</taxon>
        <taxon>Rhodobacterales</taxon>
        <taxon>Roseobacteraceae</taxon>
        <taxon>Leisingera</taxon>
    </lineage>
</organism>
<evidence type="ECO:0000256" key="2">
    <source>
        <dbReference type="ARBA" id="ARBA00023002"/>
    </source>
</evidence>
<accession>A0A0P1HJT4</accession>
<dbReference type="Pfam" id="PF00106">
    <property type="entry name" value="adh_short"/>
    <property type="match status" value="1"/>
</dbReference>
<dbReference type="Proteomes" id="UP000051326">
    <property type="component" value="Unassembled WGS sequence"/>
</dbReference>
<reference evidence="4 5" key="1">
    <citation type="submission" date="2015-09" db="EMBL/GenBank/DDBJ databases">
        <authorList>
            <consortium name="Swine Surveillance"/>
        </authorList>
    </citation>
    <scope>NUCLEOTIDE SEQUENCE [LARGE SCALE GENOMIC DNA]</scope>
    <source>
        <strain evidence="4 5">CECT 8399</strain>
    </source>
</reference>
<keyword evidence="2 4" id="KW-0560">Oxidoreductase</keyword>
<dbReference type="PRINTS" id="PR00080">
    <property type="entry name" value="SDRFAMILY"/>
</dbReference>
<dbReference type="PANTHER" id="PTHR43008">
    <property type="entry name" value="BENZIL REDUCTASE"/>
    <property type="match status" value="1"/>
</dbReference>
<dbReference type="CDD" id="cd05233">
    <property type="entry name" value="SDR_c"/>
    <property type="match status" value="1"/>
</dbReference>
<comment type="similarity">
    <text evidence="1 3">Belongs to the short-chain dehydrogenases/reductases (SDR) family.</text>
</comment>
<protein>
    <submittedName>
        <fullName evidence="4">1-deoxy-11-beta-hydroxypentalenate dehydrogenase</fullName>
        <ecNumber evidence="4">1.1.1.340</ecNumber>
    </submittedName>
</protein>
<dbReference type="EC" id="1.1.1.340" evidence="4"/>
<dbReference type="STRING" id="1396826.PHA8399_00715"/>
<dbReference type="AlphaFoldDB" id="A0A0P1HJT4"/>
<name>A0A0P1HJT4_9RHOB</name>
<dbReference type="GO" id="GO:0050664">
    <property type="term" value="F:oxidoreductase activity, acting on NAD(P)H, oxygen as acceptor"/>
    <property type="evidence" value="ECO:0007669"/>
    <property type="project" value="TreeGrafter"/>
</dbReference>